<feature type="region of interest" description="Disordered" evidence="4">
    <location>
        <begin position="144"/>
        <end position="332"/>
    </location>
</feature>
<feature type="domain" description="DFDF" evidence="5">
    <location>
        <begin position="333"/>
        <end position="369"/>
    </location>
</feature>
<dbReference type="PROSITE" id="PS51536">
    <property type="entry name" value="TFG"/>
    <property type="match status" value="1"/>
</dbReference>
<dbReference type="RefSeq" id="XP_019848335.2">
    <property type="nucleotide sequence ID" value="XM_019992776.3"/>
</dbReference>
<evidence type="ECO:0000313" key="9">
    <source>
        <dbReference type="Proteomes" id="UP001652620"/>
    </source>
</evidence>
<feature type="compositionally biased region" description="Low complexity" evidence="4">
    <location>
        <begin position="243"/>
        <end position="254"/>
    </location>
</feature>
<dbReference type="InterPro" id="IPR025761">
    <property type="entry name" value="FFD_box"/>
</dbReference>
<dbReference type="SMART" id="SM01271">
    <property type="entry name" value="LSM14"/>
    <property type="match status" value="1"/>
</dbReference>
<name>A0A6J0RL05_BACDO</name>
<keyword evidence="9" id="KW-1185">Reference proteome</keyword>
<dbReference type="PROSITE" id="PS51512">
    <property type="entry name" value="DFDF"/>
    <property type="match status" value="1"/>
</dbReference>
<dbReference type="InterPro" id="IPR025609">
    <property type="entry name" value="Lsm14-like_N"/>
</dbReference>
<organism evidence="9 10">
    <name type="scientific">Bactrocera dorsalis</name>
    <name type="common">Oriental fruit fly</name>
    <name type="synonym">Dacus dorsalis</name>
    <dbReference type="NCBI Taxonomy" id="27457"/>
    <lineage>
        <taxon>Eukaryota</taxon>
        <taxon>Metazoa</taxon>
        <taxon>Ecdysozoa</taxon>
        <taxon>Arthropoda</taxon>
        <taxon>Hexapoda</taxon>
        <taxon>Insecta</taxon>
        <taxon>Pterygota</taxon>
        <taxon>Neoptera</taxon>
        <taxon>Endopterygota</taxon>
        <taxon>Diptera</taxon>
        <taxon>Brachycera</taxon>
        <taxon>Muscomorpha</taxon>
        <taxon>Tephritoidea</taxon>
        <taxon>Tephritidae</taxon>
        <taxon>Bactrocera</taxon>
        <taxon>Bactrocera</taxon>
    </lineage>
</organism>
<dbReference type="OrthoDB" id="21539at2759"/>
<proteinExistence type="inferred from homology"/>
<feature type="compositionally biased region" description="Polar residues" evidence="4">
    <location>
        <begin position="523"/>
        <end position="554"/>
    </location>
</feature>
<dbReference type="SMART" id="SM01199">
    <property type="entry name" value="FDF"/>
    <property type="match status" value="1"/>
</dbReference>
<feature type="compositionally biased region" description="Gly residues" evidence="4">
    <location>
        <begin position="295"/>
        <end position="304"/>
    </location>
</feature>
<feature type="domain" description="Sm" evidence="8">
    <location>
        <begin position="1"/>
        <end position="81"/>
    </location>
</feature>
<gene>
    <name evidence="10" type="primary">LOC105233086</name>
</gene>
<feature type="domain" description="TFG box profile" evidence="7">
    <location>
        <begin position="426"/>
        <end position="446"/>
    </location>
</feature>
<evidence type="ECO:0000259" key="7">
    <source>
        <dbReference type="PROSITE" id="PS51536"/>
    </source>
</evidence>
<dbReference type="PANTHER" id="PTHR13586:SF0">
    <property type="entry name" value="TRAILER HITCH, ISOFORM H"/>
    <property type="match status" value="1"/>
</dbReference>
<feature type="compositionally biased region" description="Low complexity" evidence="4">
    <location>
        <begin position="471"/>
        <end position="518"/>
    </location>
</feature>
<evidence type="ECO:0000259" key="5">
    <source>
        <dbReference type="PROSITE" id="PS51512"/>
    </source>
</evidence>
<dbReference type="InterPro" id="IPR019050">
    <property type="entry name" value="FDF_dom"/>
</dbReference>
<dbReference type="Proteomes" id="UP001652620">
    <property type="component" value="Chromosome 5"/>
</dbReference>
<evidence type="ECO:0000313" key="10">
    <source>
        <dbReference type="RefSeq" id="XP_019848335.2"/>
    </source>
</evidence>
<protein>
    <submittedName>
        <fullName evidence="10">Protein LSM14 homolog B isoform X4</fullName>
    </submittedName>
</protein>
<feature type="compositionally biased region" description="Polar residues" evidence="4">
    <location>
        <begin position="193"/>
        <end position="206"/>
    </location>
</feature>
<evidence type="ECO:0000256" key="1">
    <source>
        <dbReference type="ARBA" id="ARBA00010415"/>
    </source>
</evidence>
<feature type="compositionally biased region" description="Low complexity" evidence="4">
    <location>
        <begin position="214"/>
        <end position="226"/>
    </location>
</feature>
<evidence type="ECO:0000259" key="6">
    <source>
        <dbReference type="PROSITE" id="PS51513"/>
    </source>
</evidence>
<evidence type="ECO:0000256" key="2">
    <source>
        <dbReference type="PROSITE-ProRule" id="PRU00846"/>
    </source>
</evidence>
<reference evidence="10" key="1">
    <citation type="submission" date="2025-08" db="UniProtKB">
        <authorList>
            <consortium name="RefSeq"/>
        </authorList>
    </citation>
    <scope>IDENTIFICATION</scope>
    <source>
        <tissue evidence="10">Adult</tissue>
    </source>
</reference>
<evidence type="ECO:0000259" key="8">
    <source>
        <dbReference type="PROSITE" id="PS52002"/>
    </source>
</evidence>
<dbReference type="InterPro" id="IPR025768">
    <property type="entry name" value="TFG_box"/>
</dbReference>
<feature type="domain" description="FFD box profile" evidence="6">
    <location>
        <begin position="403"/>
        <end position="419"/>
    </location>
</feature>
<comment type="similarity">
    <text evidence="1">Belongs to the LSM14 family.</text>
</comment>
<feature type="region of interest" description="Disordered" evidence="4">
    <location>
        <begin position="365"/>
        <end position="406"/>
    </location>
</feature>
<dbReference type="InterPro" id="IPR047575">
    <property type="entry name" value="Sm"/>
</dbReference>
<feature type="short sequence motif" description="TFG box" evidence="3">
    <location>
        <begin position="426"/>
        <end position="446"/>
    </location>
</feature>
<dbReference type="Pfam" id="PF12701">
    <property type="entry name" value="LSM14"/>
    <property type="match status" value="1"/>
</dbReference>
<dbReference type="Gene3D" id="2.30.30.100">
    <property type="match status" value="1"/>
</dbReference>
<feature type="compositionally biased region" description="Low complexity" evidence="4">
    <location>
        <begin position="172"/>
        <end position="186"/>
    </location>
</feature>
<dbReference type="Pfam" id="PF09532">
    <property type="entry name" value="FDF"/>
    <property type="match status" value="1"/>
</dbReference>
<feature type="region of interest" description="Disordered" evidence="4">
    <location>
        <begin position="469"/>
        <end position="563"/>
    </location>
</feature>
<dbReference type="InterPro" id="IPR010920">
    <property type="entry name" value="LSM_dom_sf"/>
</dbReference>
<feature type="compositionally biased region" description="Low complexity" evidence="4">
    <location>
        <begin position="316"/>
        <end position="325"/>
    </location>
</feature>
<dbReference type="PROSITE" id="PS52002">
    <property type="entry name" value="SM"/>
    <property type="match status" value="1"/>
</dbReference>
<dbReference type="PANTHER" id="PTHR13586">
    <property type="entry name" value="SCD6 PROTEIN-RELATED"/>
    <property type="match status" value="1"/>
</dbReference>
<dbReference type="CDD" id="cd01736">
    <property type="entry name" value="LSm14_N"/>
    <property type="match status" value="1"/>
</dbReference>
<evidence type="ECO:0000256" key="3">
    <source>
        <dbReference type="PROSITE-ProRule" id="PRU00869"/>
    </source>
</evidence>
<feature type="compositionally biased region" description="Low complexity" evidence="4">
    <location>
        <begin position="144"/>
        <end position="154"/>
    </location>
</feature>
<accession>A0A6J0RL05</accession>
<evidence type="ECO:0000256" key="4">
    <source>
        <dbReference type="SAM" id="MobiDB-lite"/>
    </source>
</evidence>
<feature type="compositionally biased region" description="Basic and acidic residues" evidence="4">
    <location>
        <begin position="260"/>
        <end position="271"/>
    </location>
</feature>
<dbReference type="GeneID" id="105233086"/>
<sequence>MSAGMPELGSKISLISKADIRYEGRLYTVDPQECTIALSNVRSFGTEDRETQFQIAPQSQIYDYILFRGSDIKDIRVVNNSLPHPNDPAIMQVQLQNGQHMMPHFPMPNMNPPHAPPMNTVGGYGNPFGMGGLGIGGAGGAAPSLAPGSGAPGPYILGGGNQPQSTQPPQPQQQQQSKSQQQQKQPNILAGASRSTTPMSHVSLKSGSPDLAAQQQHQNQHPNQNTGHGGNSRDAGHKRQNHQQRGGNNNQRNNDFYQQSRDRRDSGRHTDGNYNNQHEVRGGNNYSNQRNNHQRGGGGGGGGQNHAWTMHRGGPNNANNMMVRNRGGGRGRMQNQNAIKFLQDFDFEQANVKFEELRSQLSKLKVGEEPKTEQINGETDKKEDSGNETGAGEHEPEEEEITVGYDKTKSFFDNISCEAAQDRSKNKKNDWRQERKLNSETFGFSSTRRGGYRGRGNYYNRNMGSYGGGYNRNYRGGSNYRNRSRNPNAAANNANGGASNTNTGNSGTSNNNNGANTAVALKTQVQTPQTSVSASGSTPNATKLATVENSNTPQPIAAGGVGQ</sequence>
<dbReference type="InterPro" id="IPR025762">
    <property type="entry name" value="DFDF"/>
</dbReference>
<dbReference type="SUPFAM" id="SSF50182">
    <property type="entry name" value="Sm-like ribonucleoproteins"/>
    <property type="match status" value="1"/>
</dbReference>
<feature type="compositionally biased region" description="Basic and acidic residues" evidence="4">
    <location>
        <begin position="365"/>
        <end position="385"/>
    </location>
</feature>
<feature type="short sequence motif" description="FFD box" evidence="2">
    <location>
        <begin position="403"/>
        <end position="419"/>
    </location>
</feature>
<dbReference type="PROSITE" id="PS51513">
    <property type="entry name" value="FFD"/>
    <property type="match status" value="1"/>
</dbReference>